<gene>
    <name evidence="10" type="primary">brnQ</name>
    <name evidence="10" type="ORF">ACFQQH_00185</name>
</gene>
<feature type="transmembrane region" description="Helical" evidence="9">
    <location>
        <begin position="150"/>
        <end position="174"/>
    </location>
</feature>
<comment type="caution">
    <text evidence="10">The sequence shown here is derived from an EMBL/GenBank/DDBJ whole genome shotgun (WGS) entry which is preliminary data.</text>
</comment>
<dbReference type="RefSeq" id="WP_157294125.1">
    <property type="nucleotide sequence ID" value="NZ_JBHTCT010000002.1"/>
</dbReference>
<evidence type="ECO:0000256" key="9">
    <source>
        <dbReference type="RuleBase" id="RU362122"/>
    </source>
</evidence>
<dbReference type="Pfam" id="PF05525">
    <property type="entry name" value="Branch_AA_trans"/>
    <property type="match status" value="1"/>
</dbReference>
<evidence type="ECO:0000256" key="4">
    <source>
        <dbReference type="ARBA" id="ARBA00022475"/>
    </source>
</evidence>
<dbReference type="Proteomes" id="UP001596483">
    <property type="component" value="Unassembled WGS sequence"/>
</dbReference>
<feature type="transmembrane region" description="Helical" evidence="9">
    <location>
        <begin position="340"/>
        <end position="358"/>
    </location>
</feature>
<comment type="similarity">
    <text evidence="2 9">Belongs to the branched chain amino acid transporter family.</text>
</comment>
<dbReference type="PANTHER" id="PTHR30588">
    <property type="entry name" value="BRANCHED-CHAIN AMINO ACID TRANSPORT SYSTEM 2 CARRIER PROTEIN"/>
    <property type="match status" value="1"/>
</dbReference>
<dbReference type="EMBL" id="JBHTCT010000002">
    <property type="protein sequence ID" value="MFC7363572.1"/>
    <property type="molecule type" value="Genomic_DNA"/>
</dbReference>
<feature type="transmembrane region" description="Helical" evidence="9">
    <location>
        <begin position="41"/>
        <end position="66"/>
    </location>
</feature>
<reference evidence="11" key="1">
    <citation type="journal article" date="2019" name="Int. J. Syst. Evol. Microbiol.">
        <title>The Global Catalogue of Microorganisms (GCM) 10K type strain sequencing project: providing services to taxonomists for standard genome sequencing and annotation.</title>
        <authorList>
            <consortium name="The Broad Institute Genomics Platform"/>
            <consortium name="The Broad Institute Genome Sequencing Center for Infectious Disease"/>
            <person name="Wu L."/>
            <person name="Ma J."/>
        </authorList>
    </citation>
    <scope>NUCLEOTIDE SEQUENCE [LARGE SCALE GENOMIC DNA]</scope>
    <source>
        <strain evidence="11">JCM 4738</strain>
    </source>
</reference>
<dbReference type="PANTHER" id="PTHR30588:SF0">
    <property type="entry name" value="BRANCHED-CHAIN AMINO ACID PERMEASE BRNQ"/>
    <property type="match status" value="1"/>
</dbReference>
<evidence type="ECO:0000256" key="2">
    <source>
        <dbReference type="ARBA" id="ARBA00008540"/>
    </source>
</evidence>
<keyword evidence="5 9" id="KW-0812">Transmembrane</keyword>
<keyword evidence="8 9" id="KW-0472">Membrane</keyword>
<keyword evidence="11" id="KW-1185">Reference proteome</keyword>
<feature type="transmembrane region" description="Helical" evidence="9">
    <location>
        <begin position="120"/>
        <end position="138"/>
    </location>
</feature>
<comment type="function">
    <text evidence="9">Component of the transport system for branched-chain amino acids.</text>
</comment>
<keyword evidence="3 9" id="KW-0813">Transport</keyword>
<feature type="transmembrane region" description="Helical" evidence="9">
    <location>
        <begin position="370"/>
        <end position="388"/>
    </location>
</feature>
<feature type="transmembrane region" description="Helical" evidence="9">
    <location>
        <begin position="313"/>
        <end position="334"/>
    </location>
</feature>
<accession>A0ABW2NC30</accession>
<name>A0ABW2NC30_9BACL</name>
<evidence type="ECO:0000313" key="10">
    <source>
        <dbReference type="EMBL" id="MFC7363572.1"/>
    </source>
</evidence>
<comment type="subcellular location">
    <subcellularLocation>
        <location evidence="1 9">Cell membrane</location>
        <topology evidence="1 9">Multi-pass membrane protein</topology>
    </subcellularLocation>
</comment>
<evidence type="ECO:0000256" key="7">
    <source>
        <dbReference type="ARBA" id="ARBA00022989"/>
    </source>
</evidence>
<evidence type="ECO:0000313" key="11">
    <source>
        <dbReference type="Proteomes" id="UP001596483"/>
    </source>
</evidence>
<organism evidence="10 11">
    <name type="scientific">Bhargavaea changchunensis</name>
    <dbReference type="NCBI Taxonomy" id="2134037"/>
    <lineage>
        <taxon>Bacteria</taxon>
        <taxon>Bacillati</taxon>
        <taxon>Bacillota</taxon>
        <taxon>Bacilli</taxon>
        <taxon>Bacillales</taxon>
        <taxon>Caryophanaceae</taxon>
        <taxon>Bhargavaea</taxon>
    </lineage>
</organism>
<feature type="transmembrane region" description="Helical" evidence="9">
    <location>
        <begin position="194"/>
        <end position="213"/>
    </location>
</feature>
<sequence length="449" mass="47401">MKENLSFSKFIAVGVMLFALFFGAGNLIFPAQLGQLAGDNFWPAIIGFLITGVGLPFLGVIAIGYSGSSHLQDLASRVHPVYAVIFTSVLYLTIGPFFAAPRTGTVAFEVGITPYASGPLALLLFTAIFFGITLWLSLNPAKIVDRVGKILAPGIVILLLVLIAASLLNPMGAIQPATEGYLGNAFAKGFTEGYNTMDALAALVFAIIVINAVKAMGLKTKQGIMNATFKAGVVAASLLGILYVGIAYIGATSVEQYGLFDTGGPVLSTSAEHFFGAFGTALLAIIITLACLTTAIGLMIANAEYFHSLFPKISYKVFVTIFTTFTFVVSNFGLANIITYSVPVLMLLYPLAISLILMAFTSKLFNHSRLVYVSATVVALAIGIVDGLKTLAGTLGTEFAWLQPVVDFYTAYLPFYTDGLGWLIPVVVVMILTGVVARVMGPAASTAEA</sequence>
<evidence type="ECO:0000256" key="6">
    <source>
        <dbReference type="ARBA" id="ARBA00022970"/>
    </source>
</evidence>
<keyword evidence="7 9" id="KW-1133">Transmembrane helix</keyword>
<evidence type="ECO:0000256" key="1">
    <source>
        <dbReference type="ARBA" id="ARBA00004651"/>
    </source>
</evidence>
<feature type="transmembrane region" description="Helical" evidence="9">
    <location>
        <begin position="233"/>
        <end position="254"/>
    </location>
</feature>
<proteinExistence type="inferred from homology"/>
<dbReference type="NCBIfam" id="TIGR00796">
    <property type="entry name" value="livcs"/>
    <property type="match status" value="1"/>
</dbReference>
<evidence type="ECO:0000256" key="3">
    <source>
        <dbReference type="ARBA" id="ARBA00022448"/>
    </source>
</evidence>
<feature type="transmembrane region" description="Helical" evidence="9">
    <location>
        <begin position="274"/>
        <end position="301"/>
    </location>
</feature>
<feature type="transmembrane region" description="Helical" evidence="9">
    <location>
        <begin position="7"/>
        <end position="29"/>
    </location>
</feature>
<protein>
    <recommendedName>
        <fullName evidence="9">Branched-chain amino acid transport system carrier protein</fullName>
    </recommendedName>
</protein>
<keyword evidence="6 9" id="KW-0029">Amino-acid transport</keyword>
<feature type="transmembrane region" description="Helical" evidence="9">
    <location>
        <begin position="422"/>
        <end position="441"/>
    </location>
</feature>
<feature type="transmembrane region" description="Helical" evidence="9">
    <location>
        <begin position="78"/>
        <end position="100"/>
    </location>
</feature>
<evidence type="ECO:0000256" key="8">
    <source>
        <dbReference type="ARBA" id="ARBA00023136"/>
    </source>
</evidence>
<evidence type="ECO:0000256" key="5">
    <source>
        <dbReference type="ARBA" id="ARBA00022692"/>
    </source>
</evidence>
<dbReference type="InterPro" id="IPR004685">
    <property type="entry name" value="Brnchd-chn_aa_trnsp_Livcs"/>
</dbReference>
<keyword evidence="4" id="KW-1003">Cell membrane</keyword>